<dbReference type="Proteomes" id="UP000027120">
    <property type="component" value="Unassembled WGS sequence"/>
</dbReference>
<evidence type="ECO:0000313" key="2">
    <source>
        <dbReference type="Proteomes" id="UP000027120"/>
    </source>
</evidence>
<dbReference type="PANTHER" id="PTHR31170">
    <property type="entry name" value="BNAC04G53230D PROTEIN"/>
    <property type="match status" value="1"/>
</dbReference>
<reference evidence="1 2" key="1">
    <citation type="submission" date="2014-04" db="EMBL/GenBank/DDBJ databases">
        <authorList>
            <consortium name="International Citrus Genome Consortium"/>
            <person name="Gmitter F."/>
            <person name="Chen C."/>
            <person name="Farmerie W."/>
            <person name="Harkins T."/>
            <person name="Desany B."/>
            <person name="Mohiuddin M."/>
            <person name="Kodira C."/>
            <person name="Borodovsky M."/>
            <person name="Lomsadze A."/>
            <person name="Burns P."/>
            <person name="Jenkins J."/>
            <person name="Prochnik S."/>
            <person name="Shu S."/>
            <person name="Chapman J."/>
            <person name="Pitluck S."/>
            <person name="Schmutz J."/>
            <person name="Rokhsar D."/>
        </authorList>
    </citation>
    <scope>NUCLEOTIDE SEQUENCE</scope>
</reference>
<proteinExistence type="predicted"/>
<dbReference type="Pfam" id="PF03140">
    <property type="entry name" value="DUF247"/>
    <property type="match status" value="2"/>
</dbReference>
<gene>
    <name evidence="1" type="ORF">CISIN_1g048622mg</name>
</gene>
<organism evidence="1 2">
    <name type="scientific">Citrus sinensis</name>
    <name type="common">Sweet orange</name>
    <name type="synonym">Citrus aurantium var. sinensis</name>
    <dbReference type="NCBI Taxonomy" id="2711"/>
    <lineage>
        <taxon>Eukaryota</taxon>
        <taxon>Viridiplantae</taxon>
        <taxon>Streptophyta</taxon>
        <taxon>Embryophyta</taxon>
        <taxon>Tracheophyta</taxon>
        <taxon>Spermatophyta</taxon>
        <taxon>Magnoliopsida</taxon>
        <taxon>eudicotyledons</taxon>
        <taxon>Gunneridae</taxon>
        <taxon>Pentapetalae</taxon>
        <taxon>rosids</taxon>
        <taxon>malvids</taxon>
        <taxon>Sapindales</taxon>
        <taxon>Rutaceae</taxon>
        <taxon>Aurantioideae</taxon>
        <taxon>Citrus</taxon>
    </lineage>
</organism>
<accession>A0A067DRS7</accession>
<dbReference type="EMBL" id="KK785574">
    <property type="protein sequence ID" value="KDO41722.1"/>
    <property type="molecule type" value="Genomic_DNA"/>
</dbReference>
<sequence>MFELAEVSVESSSAGFKIRRVPEHLRTENVRAYEPQIITIGPLNHHLRRKKTHLAEMQKHKVLYLKKLPQRRGEDLSNLLQRRVEDLSNLVRYWVTMRELEKRARCCYAEPIEMSKGYVASMLLLDACFIVEIFRKFKLDLWDDDDNVFWTSWVRQKLGRDLLLADNQLPLFVLQEFYDITKMPEDEETNFQDLILGFFSKGVPRFIPLPYAKNWNFIISATNLKEAGTKFEKIEGESLFSIDFDIDAGIIKIPALTIDDDTESFFRNISVYE</sequence>
<evidence type="ECO:0000313" key="1">
    <source>
        <dbReference type="EMBL" id="KDO41722.1"/>
    </source>
</evidence>
<keyword evidence="2" id="KW-1185">Reference proteome</keyword>
<dbReference type="InterPro" id="IPR004158">
    <property type="entry name" value="DUF247_pln"/>
</dbReference>
<dbReference type="AlphaFoldDB" id="A0A067DRS7"/>
<dbReference type="PANTHER" id="PTHR31170:SF25">
    <property type="entry name" value="BNAA09G04570D PROTEIN"/>
    <property type="match status" value="1"/>
</dbReference>
<protein>
    <submittedName>
        <fullName evidence="1">Uncharacterized protein</fullName>
    </submittedName>
</protein>
<dbReference type="STRING" id="2711.A0A067DRS7"/>
<name>A0A067DRS7_CITSI</name>